<evidence type="ECO:0000313" key="2">
    <source>
        <dbReference type="EMBL" id="VDG95694.1"/>
    </source>
</evidence>
<keyword evidence="1" id="KW-1133">Transmembrane helix</keyword>
<dbReference type="GO" id="GO:0016780">
    <property type="term" value="F:phosphotransferase activity, for other substituted phosphate groups"/>
    <property type="evidence" value="ECO:0007669"/>
    <property type="project" value="InterPro"/>
</dbReference>
<reference evidence="2 3" key="1">
    <citation type="submission" date="2018-11" db="EMBL/GenBank/DDBJ databases">
        <authorList>
            <consortium name="Pathogen Informatics"/>
        </authorList>
    </citation>
    <scope>NUCLEOTIDE SEQUENCE [LARGE SCALE GENOMIC DNA]</scope>
    <source>
        <strain evidence="2 3">NCTC11868</strain>
    </source>
</reference>
<evidence type="ECO:0000256" key="1">
    <source>
        <dbReference type="SAM" id="Phobius"/>
    </source>
</evidence>
<feature type="transmembrane region" description="Helical" evidence="1">
    <location>
        <begin position="181"/>
        <end position="198"/>
    </location>
</feature>
<dbReference type="InterPro" id="IPR043130">
    <property type="entry name" value="CDP-OH_PTrfase_TM_dom"/>
</dbReference>
<gene>
    <name evidence="2" type="primary">ynbA</name>
    <name evidence="2" type="ORF">NCTC11868_05119</name>
</gene>
<dbReference type="RefSeq" id="WP_000202541.1">
    <property type="nucleotide sequence ID" value="NZ_CP026807.1"/>
</dbReference>
<name>A0A3P6M8X7_SHIDY</name>
<feature type="transmembrane region" description="Helical" evidence="1">
    <location>
        <begin position="159"/>
        <end position="175"/>
    </location>
</feature>
<feature type="transmembrane region" description="Helical" evidence="1">
    <location>
        <begin position="92"/>
        <end position="114"/>
    </location>
</feature>
<dbReference type="GO" id="GO:0008654">
    <property type="term" value="P:phospholipid biosynthetic process"/>
    <property type="evidence" value="ECO:0007669"/>
    <property type="project" value="InterPro"/>
</dbReference>
<proteinExistence type="predicted"/>
<dbReference type="InterPro" id="IPR000462">
    <property type="entry name" value="CDP-OH_P_trans"/>
</dbReference>
<keyword evidence="1" id="KW-0812">Transmembrane</keyword>
<dbReference type="Gene3D" id="1.20.120.1760">
    <property type="match status" value="1"/>
</dbReference>
<protein>
    <submittedName>
        <fullName evidence="2">CDP-alcohol phosphatidyltransferase</fullName>
    </submittedName>
</protein>
<keyword evidence="1" id="KW-0472">Membrane</keyword>
<keyword evidence="2" id="KW-0808">Transferase</keyword>
<dbReference type="Pfam" id="PF01066">
    <property type="entry name" value="CDP-OH_P_transf"/>
    <property type="match status" value="1"/>
</dbReference>
<organism evidence="2 3">
    <name type="scientific">Shigella dysenteriae</name>
    <dbReference type="NCBI Taxonomy" id="622"/>
    <lineage>
        <taxon>Bacteria</taxon>
        <taxon>Pseudomonadati</taxon>
        <taxon>Pseudomonadota</taxon>
        <taxon>Gammaproteobacteria</taxon>
        <taxon>Enterobacterales</taxon>
        <taxon>Enterobacteriaceae</taxon>
        <taxon>Shigella</taxon>
    </lineage>
</organism>
<sequence>MTSLKTSIKTITYLSDTGCLEIQGASLLYKHHVTANHITLTALALSLFTGLLLVLVAQPILFLLLPIVLFIRMALNALDGMLARECNQQTRLGAILNETGDVISDIALYLPFLFLPESNASLVILMLFCTILTEFCGLLAQTINGIRSYAGPFGKSDRALIFGLWGLAVAIYPQWMQWNNLLWSIASILLLWTAINRCRSVLFMSAER</sequence>
<dbReference type="Proteomes" id="UP000274225">
    <property type="component" value="Unassembled WGS sequence"/>
</dbReference>
<feature type="transmembrane region" description="Helical" evidence="1">
    <location>
        <begin position="38"/>
        <end position="71"/>
    </location>
</feature>
<evidence type="ECO:0000313" key="3">
    <source>
        <dbReference type="Proteomes" id="UP000274225"/>
    </source>
</evidence>
<dbReference type="GO" id="GO:0016020">
    <property type="term" value="C:membrane"/>
    <property type="evidence" value="ECO:0007669"/>
    <property type="project" value="InterPro"/>
</dbReference>
<accession>A0A3P6M8X7</accession>
<dbReference type="EMBL" id="UYIT01000009">
    <property type="protein sequence ID" value="VDG95694.1"/>
    <property type="molecule type" value="Genomic_DNA"/>
</dbReference>
<dbReference type="AlphaFoldDB" id="A0A3P6M8X7"/>
<feature type="transmembrane region" description="Helical" evidence="1">
    <location>
        <begin position="120"/>
        <end position="139"/>
    </location>
</feature>